<sequence>MKTMAMTKELAALVDASPLAITADELTFMLDHIGDPDGKLRDDVIYTLFGRGFFEGGFTADQRAEVAREVLRRQDLWRDIDRPGTDAVFGRTFTALVGTLILNYDAAHAFLTDDQRRTYMQWAVTYLQREKDYRGYVSGHGWAHAVGHGADFLGSAVQHPQFLHTLIPDVQKSVVTVLRRMTSAFLDDEEQRLAAALVVGLTAHNISLREWTDWLAVEHAYLWHNYAADSLPSYYRLSAWLRIMQNAYFLLPVDDPARQPCLAFINDYFIQMGFRQ</sequence>
<dbReference type="EMBL" id="KI271589">
    <property type="protein sequence ID" value="ERL65156.1"/>
    <property type="molecule type" value="Genomic_DNA"/>
</dbReference>
<dbReference type="InterPro" id="IPR021247">
    <property type="entry name" value="DUF2785"/>
</dbReference>
<evidence type="ECO:0008006" key="3">
    <source>
        <dbReference type="Google" id="ProtNLM"/>
    </source>
</evidence>
<dbReference type="STRING" id="1231336.L248_3094"/>
<reference evidence="2" key="1">
    <citation type="journal article" date="2013" name="Genome Announc.">
        <title>Whole-Genome Sequencing of Lactobacillus shenzhenensis Strain LY-73T.</title>
        <authorList>
            <person name="Lin Z."/>
            <person name="Liu Z."/>
            <person name="Yang R."/>
            <person name="Zou Y."/>
            <person name="Wan D."/>
            <person name="Chen J."/>
            <person name="Guo M."/>
            <person name="Zhao J."/>
            <person name="Fang C."/>
            <person name="Yang R."/>
            <person name="Liu F."/>
        </authorList>
    </citation>
    <scope>NUCLEOTIDE SEQUENCE [LARGE SCALE GENOMIC DNA]</scope>
    <source>
        <strain evidence="2">LY-73</strain>
    </source>
</reference>
<dbReference type="Pfam" id="PF10978">
    <property type="entry name" value="DUF2785"/>
    <property type="match status" value="1"/>
</dbReference>
<name>U4TJY3_9LACO</name>
<organism evidence="1 2">
    <name type="scientific">Schleiferilactobacillus shenzhenensis LY-73</name>
    <dbReference type="NCBI Taxonomy" id="1231336"/>
    <lineage>
        <taxon>Bacteria</taxon>
        <taxon>Bacillati</taxon>
        <taxon>Bacillota</taxon>
        <taxon>Bacilli</taxon>
        <taxon>Lactobacillales</taxon>
        <taxon>Lactobacillaceae</taxon>
        <taxon>Schleiferilactobacillus</taxon>
    </lineage>
</organism>
<gene>
    <name evidence="1" type="ORF">L248_3094</name>
</gene>
<dbReference type="eggNOG" id="ENOG502ZWG2">
    <property type="taxonomic scope" value="Bacteria"/>
</dbReference>
<accession>U4TJY3</accession>
<dbReference type="Proteomes" id="UP000030647">
    <property type="component" value="Unassembled WGS sequence"/>
</dbReference>
<proteinExistence type="predicted"/>
<protein>
    <recommendedName>
        <fullName evidence="3">DUF2785 domain-containing protein</fullName>
    </recommendedName>
</protein>
<keyword evidence="2" id="KW-1185">Reference proteome</keyword>
<dbReference type="AlphaFoldDB" id="U4TJY3"/>
<evidence type="ECO:0000313" key="2">
    <source>
        <dbReference type="Proteomes" id="UP000030647"/>
    </source>
</evidence>
<evidence type="ECO:0000313" key="1">
    <source>
        <dbReference type="EMBL" id="ERL65156.1"/>
    </source>
</evidence>
<dbReference type="HOGENOM" id="CLU_074786_1_0_9"/>